<dbReference type="PANTHER" id="PTHR33452">
    <property type="entry name" value="OXIDOREDUCTASE CATD-RELATED"/>
    <property type="match status" value="1"/>
</dbReference>
<gene>
    <name evidence="8" type="ORF">Cba03nite_65620</name>
</gene>
<evidence type="ECO:0000256" key="1">
    <source>
        <dbReference type="ARBA" id="ARBA00004651"/>
    </source>
</evidence>
<comment type="subcellular location">
    <subcellularLocation>
        <location evidence="1">Cell membrane</location>
        <topology evidence="1">Multi-pass membrane protein</topology>
    </subcellularLocation>
</comment>
<dbReference type="InterPro" id="IPR051907">
    <property type="entry name" value="DoxX-like_oxidoreductase"/>
</dbReference>
<evidence type="ECO:0000256" key="4">
    <source>
        <dbReference type="ARBA" id="ARBA00022692"/>
    </source>
</evidence>
<feature type="transmembrane region" description="Helical" evidence="7">
    <location>
        <begin position="110"/>
        <end position="131"/>
    </location>
</feature>
<protein>
    <recommendedName>
        <fullName evidence="10">DoxX family protein</fullName>
    </recommendedName>
</protein>
<evidence type="ECO:0000256" key="3">
    <source>
        <dbReference type="ARBA" id="ARBA00022475"/>
    </source>
</evidence>
<keyword evidence="6 7" id="KW-0472">Membrane</keyword>
<comment type="similarity">
    <text evidence="2">Belongs to the DoxX family.</text>
</comment>
<evidence type="ECO:0000256" key="7">
    <source>
        <dbReference type="SAM" id="Phobius"/>
    </source>
</evidence>
<accession>A0A8J3NMN3</accession>
<feature type="transmembrane region" description="Helical" evidence="7">
    <location>
        <begin position="55"/>
        <end position="76"/>
    </location>
</feature>
<feature type="transmembrane region" description="Helical" evidence="7">
    <location>
        <begin position="83"/>
        <end position="104"/>
    </location>
</feature>
<dbReference type="Proteomes" id="UP000601223">
    <property type="component" value="Unassembled WGS sequence"/>
</dbReference>
<name>A0A8J3NMN3_9ACTN</name>
<reference evidence="8 9" key="1">
    <citation type="submission" date="2021-01" db="EMBL/GenBank/DDBJ databases">
        <title>Whole genome shotgun sequence of Catellatospora bangladeshensis NBRC 107357.</title>
        <authorList>
            <person name="Komaki H."/>
            <person name="Tamura T."/>
        </authorList>
    </citation>
    <scope>NUCLEOTIDE SEQUENCE [LARGE SCALE GENOMIC DNA]</scope>
    <source>
        <strain evidence="8 9">NBRC 107357</strain>
    </source>
</reference>
<dbReference type="InterPro" id="IPR032808">
    <property type="entry name" value="DoxX"/>
</dbReference>
<dbReference type="AlphaFoldDB" id="A0A8J3NMN3"/>
<dbReference type="RefSeq" id="WP_203754688.1">
    <property type="nucleotide sequence ID" value="NZ_BONF01000044.1"/>
</dbReference>
<evidence type="ECO:0000313" key="9">
    <source>
        <dbReference type="Proteomes" id="UP000601223"/>
    </source>
</evidence>
<keyword evidence="5 7" id="KW-1133">Transmembrane helix</keyword>
<sequence>MRYAFPPNATDVVKLLARIGFGVVFTAHGCQKLFVDGMAATTAGFKQMGLPLPGVAAWAAALIEFLGGMLLVVGLFTPIAGTLLFLDMLGAYLFVHIGKGLFIQQGGAELVIALGLGALLIAAVGAGRYSLDHWLFTRSAREPHHHRGPDHIP</sequence>
<evidence type="ECO:0008006" key="10">
    <source>
        <dbReference type="Google" id="ProtNLM"/>
    </source>
</evidence>
<proteinExistence type="inferred from homology"/>
<evidence type="ECO:0000313" key="8">
    <source>
        <dbReference type="EMBL" id="GIF85213.1"/>
    </source>
</evidence>
<keyword evidence="4 7" id="KW-0812">Transmembrane</keyword>
<dbReference type="PANTHER" id="PTHR33452:SF1">
    <property type="entry name" value="INNER MEMBRANE PROTEIN YPHA-RELATED"/>
    <property type="match status" value="1"/>
</dbReference>
<evidence type="ECO:0000256" key="5">
    <source>
        <dbReference type="ARBA" id="ARBA00022989"/>
    </source>
</evidence>
<dbReference type="EMBL" id="BONF01000044">
    <property type="protein sequence ID" value="GIF85213.1"/>
    <property type="molecule type" value="Genomic_DNA"/>
</dbReference>
<evidence type="ECO:0000256" key="6">
    <source>
        <dbReference type="ARBA" id="ARBA00023136"/>
    </source>
</evidence>
<keyword evidence="9" id="KW-1185">Reference proteome</keyword>
<comment type="caution">
    <text evidence="8">The sequence shown here is derived from an EMBL/GenBank/DDBJ whole genome shotgun (WGS) entry which is preliminary data.</text>
</comment>
<keyword evidence="3" id="KW-1003">Cell membrane</keyword>
<dbReference type="GO" id="GO:0005886">
    <property type="term" value="C:plasma membrane"/>
    <property type="evidence" value="ECO:0007669"/>
    <property type="project" value="UniProtKB-SubCell"/>
</dbReference>
<evidence type="ECO:0000256" key="2">
    <source>
        <dbReference type="ARBA" id="ARBA00006679"/>
    </source>
</evidence>
<organism evidence="8 9">
    <name type="scientific">Catellatospora bangladeshensis</name>
    <dbReference type="NCBI Taxonomy" id="310355"/>
    <lineage>
        <taxon>Bacteria</taxon>
        <taxon>Bacillati</taxon>
        <taxon>Actinomycetota</taxon>
        <taxon>Actinomycetes</taxon>
        <taxon>Micromonosporales</taxon>
        <taxon>Micromonosporaceae</taxon>
        <taxon>Catellatospora</taxon>
    </lineage>
</organism>
<dbReference type="Pfam" id="PF07681">
    <property type="entry name" value="DoxX"/>
    <property type="match status" value="1"/>
</dbReference>